<sequence>MSNPLVTIGMVTYNSERYIEDAITSVLSSSYTNFELIVCDDCSTDTTIDKVKSFKDPRIKLYTNKINLKEYPNRNKIITLADGEYFIFIDGDDMIYPHGLDFMVRMLHAFPTCAMALMAKRSTRFYYPIVVTPHQFYVSHFLGESFLRTAFTSILFRTSVLKEVRGLSEDYPNGDDFIRLKIANSHNSLVINDNITWWRQTPGQASSNLSKHLEFYFLRQRMYHYFLNDTSCPLSEDEKMDAFFNIRRVEWQIIIGKIKRFKFTDALKLIKGLNLPIHTITCYFKSRKIKDPFSAYSPVKPLRVSFADNPFSNIYSK</sequence>
<name>A0A5C8K8Q0_9BACT</name>
<dbReference type="CDD" id="cd00761">
    <property type="entry name" value="Glyco_tranf_GTA_type"/>
    <property type="match status" value="1"/>
</dbReference>
<keyword evidence="3" id="KW-1185">Reference proteome</keyword>
<evidence type="ECO:0000259" key="1">
    <source>
        <dbReference type="Pfam" id="PF00535"/>
    </source>
</evidence>
<comment type="caution">
    <text evidence="2">The sequence shown here is derived from an EMBL/GenBank/DDBJ whole genome shotgun (WGS) entry which is preliminary data.</text>
</comment>
<dbReference type="AlphaFoldDB" id="A0A5C8K8Q0"/>
<feature type="domain" description="Glycosyltransferase 2-like" evidence="1">
    <location>
        <begin position="7"/>
        <end position="163"/>
    </location>
</feature>
<proteinExistence type="predicted"/>
<dbReference type="Pfam" id="PF00535">
    <property type="entry name" value="Glycos_transf_2"/>
    <property type="match status" value="1"/>
</dbReference>
<evidence type="ECO:0000313" key="3">
    <source>
        <dbReference type="Proteomes" id="UP000321926"/>
    </source>
</evidence>
<protein>
    <submittedName>
        <fullName evidence="2">Glycosyltransferase family 2 protein</fullName>
    </submittedName>
</protein>
<organism evidence="2 3">
    <name type="scientific">Pontibacter qinzhouensis</name>
    <dbReference type="NCBI Taxonomy" id="2603253"/>
    <lineage>
        <taxon>Bacteria</taxon>
        <taxon>Pseudomonadati</taxon>
        <taxon>Bacteroidota</taxon>
        <taxon>Cytophagia</taxon>
        <taxon>Cytophagales</taxon>
        <taxon>Hymenobacteraceae</taxon>
        <taxon>Pontibacter</taxon>
    </lineage>
</organism>
<dbReference type="EMBL" id="VRTY01000031">
    <property type="protein sequence ID" value="TXK46969.1"/>
    <property type="molecule type" value="Genomic_DNA"/>
</dbReference>
<evidence type="ECO:0000313" key="2">
    <source>
        <dbReference type="EMBL" id="TXK46969.1"/>
    </source>
</evidence>
<reference evidence="2 3" key="1">
    <citation type="submission" date="2019-08" db="EMBL/GenBank/DDBJ databases">
        <authorList>
            <person name="Shi S."/>
        </authorList>
    </citation>
    <scope>NUCLEOTIDE SEQUENCE [LARGE SCALE GENOMIC DNA]</scope>
    <source>
        <strain evidence="2 3">GY10130</strain>
    </source>
</reference>
<dbReference type="SUPFAM" id="SSF53448">
    <property type="entry name" value="Nucleotide-diphospho-sugar transferases"/>
    <property type="match status" value="1"/>
</dbReference>
<dbReference type="Gene3D" id="3.90.550.10">
    <property type="entry name" value="Spore Coat Polysaccharide Biosynthesis Protein SpsA, Chain A"/>
    <property type="match status" value="1"/>
</dbReference>
<dbReference type="InterPro" id="IPR029044">
    <property type="entry name" value="Nucleotide-diphossugar_trans"/>
</dbReference>
<dbReference type="PANTHER" id="PTHR22916">
    <property type="entry name" value="GLYCOSYLTRANSFERASE"/>
    <property type="match status" value="1"/>
</dbReference>
<dbReference type="RefSeq" id="WP_147921633.1">
    <property type="nucleotide sequence ID" value="NZ_VRTY01000031.1"/>
</dbReference>
<dbReference type="OrthoDB" id="6307329at2"/>
<gene>
    <name evidence="2" type="ORF">FVR03_10135</name>
</gene>
<accession>A0A5C8K8Q0</accession>
<dbReference type="InterPro" id="IPR001173">
    <property type="entry name" value="Glyco_trans_2-like"/>
</dbReference>
<dbReference type="GO" id="GO:0016758">
    <property type="term" value="F:hexosyltransferase activity"/>
    <property type="evidence" value="ECO:0007669"/>
    <property type="project" value="UniProtKB-ARBA"/>
</dbReference>
<keyword evidence="2" id="KW-0808">Transferase</keyword>
<dbReference type="Proteomes" id="UP000321926">
    <property type="component" value="Unassembled WGS sequence"/>
</dbReference>